<organism evidence="6 7">
    <name type="scientific">Porites evermanni</name>
    <dbReference type="NCBI Taxonomy" id="104178"/>
    <lineage>
        <taxon>Eukaryota</taxon>
        <taxon>Metazoa</taxon>
        <taxon>Cnidaria</taxon>
        <taxon>Anthozoa</taxon>
        <taxon>Hexacorallia</taxon>
        <taxon>Scleractinia</taxon>
        <taxon>Fungiina</taxon>
        <taxon>Poritidae</taxon>
        <taxon>Porites</taxon>
    </lineage>
</organism>
<feature type="transmembrane region" description="Helical" evidence="5">
    <location>
        <begin position="232"/>
        <end position="254"/>
    </location>
</feature>
<evidence type="ECO:0000256" key="1">
    <source>
        <dbReference type="ARBA" id="ARBA00004141"/>
    </source>
</evidence>
<dbReference type="PANTHER" id="PTHR10924">
    <property type="entry name" value="MAJOR FACILITATOR SUPERFAMILY PROTEIN-RELATED"/>
    <property type="match status" value="1"/>
</dbReference>
<dbReference type="InterPro" id="IPR011701">
    <property type="entry name" value="MFS"/>
</dbReference>
<feature type="transmembrane region" description="Helical" evidence="5">
    <location>
        <begin position="382"/>
        <end position="402"/>
    </location>
</feature>
<feature type="transmembrane region" description="Helical" evidence="5">
    <location>
        <begin position="177"/>
        <end position="197"/>
    </location>
</feature>
<feature type="transmembrane region" description="Helical" evidence="5">
    <location>
        <begin position="42"/>
        <end position="60"/>
    </location>
</feature>
<feature type="transmembrane region" description="Helical" evidence="5">
    <location>
        <begin position="80"/>
        <end position="102"/>
    </location>
</feature>
<dbReference type="Proteomes" id="UP001159427">
    <property type="component" value="Unassembled WGS sequence"/>
</dbReference>
<proteinExistence type="predicted"/>
<reference evidence="6 7" key="1">
    <citation type="submission" date="2022-05" db="EMBL/GenBank/DDBJ databases">
        <authorList>
            <consortium name="Genoscope - CEA"/>
            <person name="William W."/>
        </authorList>
    </citation>
    <scope>NUCLEOTIDE SEQUENCE [LARGE SCALE GENOMIC DNA]</scope>
</reference>
<feature type="transmembrane region" description="Helical" evidence="5">
    <location>
        <begin position="409"/>
        <end position="433"/>
    </location>
</feature>
<keyword evidence="3 5" id="KW-1133">Transmembrane helix</keyword>
<keyword evidence="4 5" id="KW-0472">Membrane</keyword>
<feature type="transmembrane region" description="Helical" evidence="5">
    <location>
        <begin position="445"/>
        <end position="464"/>
    </location>
</feature>
<comment type="subcellular location">
    <subcellularLocation>
        <location evidence="1">Membrane</location>
        <topology evidence="1">Multi-pass membrane protein</topology>
    </subcellularLocation>
</comment>
<feature type="transmembrane region" description="Helical" evidence="5">
    <location>
        <begin position="323"/>
        <end position="343"/>
    </location>
</feature>
<accession>A0ABN8Q5V1</accession>
<name>A0ABN8Q5V1_9CNID</name>
<dbReference type="Gene3D" id="1.20.1250.20">
    <property type="entry name" value="MFS general substrate transporter like domains"/>
    <property type="match status" value="2"/>
</dbReference>
<dbReference type="EMBL" id="CALNXI010001094">
    <property type="protein sequence ID" value="CAH3155233.1"/>
    <property type="molecule type" value="Genomic_DNA"/>
</dbReference>
<keyword evidence="2 5" id="KW-0812">Transmembrane</keyword>
<dbReference type="SUPFAM" id="SSF103473">
    <property type="entry name" value="MFS general substrate transporter"/>
    <property type="match status" value="1"/>
</dbReference>
<evidence type="ECO:0000313" key="6">
    <source>
        <dbReference type="EMBL" id="CAH3155233.1"/>
    </source>
</evidence>
<protein>
    <submittedName>
        <fullName evidence="6">Uncharacterized protein</fullName>
    </submittedName>
</protein>
<dbReference type="InterPro" id="IPR036259">
    <property type="entry name" value="MFS_trans_sf"/>
</dbReference>
<gene>
    <name evidence="6" type="ORF">PEVE_00001644</name>
</gene>
<feature type="transmembrane region" description="Helical" evidence="5">
    <location>
        <begin position="142"/>
        <end position="165"/>
    </location>
</feature>
<evidence type="ECO:0000256" key="3">
    <source>
        <dbReference type="ARBA" id="ARBA00022989"/>
    </source>
</evidence>
<feature type="transmembrane region" description="Helical" evidence="5">
    <location>
        <begin position="109"/>
        <end position="130"/>
    </location>
</feature>
<evidence type="ECO:0000313" key="7">
    <source>
        <dbReference type="Proteomes" id="UP001159427"/>
    </source>
</evidence>
<feature type="transmembrane region" description="Helical" evidence="5">
    <location>
        <begin position="286"/>
        <end position="303"/>
    </location>
</feature>
<comment type="caution">
    <text evidence="6">The sequence shown here is derived from an EMBL/GenBank/DDBJ whole genome shotgun (WGS) entry which is preliminary data.</text>
</comment>
<evidence type="ECO:0000256" key="4">
    <source>
        <dbReference type="ARBA" id="ARBA00023136"/>
    </source>
</evidence>
<evidence type="ECO:0000256" key="5">
    <source>
        <dbReference type="SAM" id="Phobius"/>
    </source>
</evidence>
<dbReference type="InterPro" id="IPR049680">
    <property type="entry name" value="FLVCR1-2_SLC49-like"/>
</dbReference>
<dbReference type="PANTHER" id="PTHR10924:SF27">
    <property type="entry name" value="SOLUTE CARRIER FAMILY 49 MEMBER 4"/>
    <property type="match status" value="1"/>
</dbReference>
<sequence>MNSSEEKTNTFVYTSFCDEIHDSVSCEGPKREGNFKVYRRRWYILFVFSLCSALNGMKWNTWGPIQGTSQVVFGWSDTTITLMVAWGPIVYIISFLPISWLMDTKGLRASILLLGLSNFFGTAFQAIPLADLQMQTWLAHTGMFLSSIGGGPVAMALGPLISAIWFPPDQRTTSTAIASLSSYAGAGMAFIIGPLLVPDVGNHSMSIGKSIDYISIRKNMTHSQLNFLKEKIMLLMYTELGVAVLILFLIVVFFPKKPPLPPCLTAASERLDFKDGFKCLVFNKQFLLLLFINGITLGIYSGWTSILDLTLSQFGLGEKTAGWLGFGSSVSGILAAIILSRLADHLSGRMKAIQFVLLAGATISYGLFTFMCAGIIPYNKAILFLTCILAGFFTNGTIPLFFEMAVETAYPVAEGITSGFVTVAANLLQLVFYIFPMLPNFGLKWINWCIFITYALSVPLLALWRERYYRSEVDDQDKNAPVNIN</sequence>
<dbReference type="Pfam" id="PF07690">
    <property type="entry name" value="MFS_1"/>
    <property type="match status" value="1"/>
</dbReference>
<feature type="transmembrane region" description="Helical" evidence="5">
    <location>
        <begin position="355"/>
        <end position="376"/>
    </location>
</feature>
<keyword evidence="7" id="KW-1185">Reference proteome</keyword>
<evidence type="ECO:0000256" key="2">
    <source>
        <dbReference type="ARBA" id="ARBA00022692"/>
    </source>
</evidence>